<sequence>MEPTKLSRKAPVGLKSKGKRLWQEVTGGYQLRSDELDVLEDVCREADLIDKIETELASADLMTTGSMGQMVVNPLIAEARQHRATKMSLWKRLALPDPSTGESAATNQQREAAQTRWAVAHGAGA</sequence>
<protein>
    <recommendedName>
        <fullName evidence="4">Terminase small subunit</fullName>
    </recommendedName>
</protein>
<feature type="region of interest" description="Disordered" evidence="1">
    <location>
        <begin position="96"/>
        <end position="125"/>
    </location>
</feature>
<evidence type="ECO:0000256" key="1">
    <source>
        <dbReference type="SAM" id="MobiDB-lite"/>
    </source>
</evidence>
<reference evidence="2" key="1">
    <citation type="journal article" date="2021" name="PeerJ">
        <title>Extensive microbial diversity within the chicken gut microbiome revealed by metagenomics and culture.</title>
        <authorList>
            <person name="Gilroy R."/>
            <person name="Ravi A."/>
            <person name="Getino M."/>
            <person name="Pursley I."/>
            <person name="Horton D.L."/>
            <person name="Alikhan N.F."/>
            <person name="Baker D."/>
            <person name="Gharbi K."/>
            <person name="Hall N."/>
            <person name="Watson M."/>
            <person name="Adriaenssens E.M."/>
            <person name="Foster-Nyarko E."/>
            <person name="Jarju S."/>
            <person name="Secka A."/>
            <person name="Antonio M."/>
            <person name="Oren A."/>
            <person name="Chaudhuri R.R."/>
            <person name="La Ragione R."/>
            <person name="Hildebrand F."/>
            <person name="Pallen M.J."/>
        </authorList>
    </citation>
    <scope>NUCLEOTIDE SEQUENCE</scope>
    <source>
        <strain evidence="2">ChiHejej3B27-3195</strain>
    </source>
</reference>
<evidence type="ECO:0008006" key="4">
    <source>
        <dbReference type="Google" id="ProtNLM"/>
    </source>
</evidence>
<dbReference type="Proteomes" id="UP000824151">
    <property type="component" value="Unassembled WGS sequence"/>
</dbReference>
<comment type="caution">
    <text evidence="2">The sequence shown here is derived from an EMBL/GenBank/DDBJ whole genome shotgun (WGS) entry which is preliminary data.</text>
</comment>
<proteinExistence type="predicted"/>
<organism evidence="2 3">
    <name type="scientific">Candidatus Nesterenkonia stercoripullorum</name>
    <dbReference type="NCBI Taxonomy" id="2838701"/>
    <lineage>
        <taxon>Bacteria</taxon>
        <taxon>Bacillati</taxon>
        <taxon>Actinomycetota</taxon>
        <taxon>Actinomycetes</taxon>
        <taxon>Micrococcales</taxon>
        <taxon>Micrococcaceae</taxon>
        <taxon>Nesterenkonia</taxon>
    </lineage>
</organism>
<reference evidence="2" key="2">
    <citation type="submission" date="2021-04" db="EMBL/GenBank/DDBJ databases">
        <authorList>
            <person name="Gilroy R."/>
        </authorList>
    </citation>
    <scope>NUCLEOTIDE SEQUENCE</scope>
    <source>
        <strain evidence="2">ChiHejej3B27-3195</strain>
    </source>
</reference>
<dbReference type="AlphaFoldDB" id="A0A9D2A8N7"/>
<dbReference type="EMBL" id="DXGD01000469">
    <property type="protein sequence ID" value="HIX00968.1"/>
    <property type="molecule type" value="Genomic_DNA"/>
</dbReference>
<name>A0A9D2A8N7_9MICC</name>
<evidence type="ECO:0000313" key="3">
    <source>
        <dbReference type="Proteomes" id="UP000824151"/>
    </source>
</evidence>
<feature type="compositionally biased region" description="Polar residues" evidence="1">
    <location>
        <begin position="100"/>
        <end position="112"/>
    </location>
</feature>
<gene>
    <name evidence="2" type="ORF">H9871_12595</name>
</gene>
<accession>A0A9D2A8N7</accession>
<evidence type="ECO:0000313" key="2">
    <source>
        <dbReference type="EMBL" id="HIX00968.1"/>
    </source>
</evidence>